<feature type="transmembrane region" description="Helical" evidence="1">
    <location>
        <begin position="63"/>
        <end position="85"/>
    </location>
</feature>
<keyword evidence="3" id="KW-0378">Hydrolase</keyword>
<organism evidence="3 4">
    <name type="scientific">Pontimonas salivibrio</name>
    <dbReference type="NCBI Taxonomy" id="1159327"/>
    <lineage>
        <taxon>Bacteria</taxon>
        <taxon>Bacillati</taxon>
        <taxon>Actinomycetota</taxon>
        <taxon>Actinomycetes</taxon>
        <taxon>Micrococcales</taxon>
        <taxon>Microbacteriaceae</taxon>
        <taxon>Pontimonas</taxon>
    </lineage>
</organism>
<feature type="transmembrane region" description="Helical" evidence="1">
    <location>
        <begin position="201"/>
        <end position="219"/>
    </location>
</feature>
<reference evidence="3 4" key="1">
    <citation type="submission" date="2018-02" db="EMBL/GenBank/DDBJ databases">
        <title>Complete genome of the streamlined marine actinobacterium Pontimonas salivibrio CL-TW6 adapted to coastal planktonic lifestype.</title>
        <authorList>
            <person name="Cho B.C."/>
            <person name="Hardies S.C."/>
            <person name="Jang G.I."/>
            <person name="Hwang C.Y."/>
        </authorList>
    </citation>
    <scope>NUCLEOTIDE SEQUENCE [LARGE SCALE GENOMIC DNA]</scope>
    <source>
        <strain evidence="3 4">CL-TW6</strain>
    </source>
</reference>
<dbReference type="RefSeq" id="WP_104913144.1">
    <property type="nucleotide sequence ID" value="NZ_CP026923.1"/>
</dbReference>
<gene>
    <name evidence="3" type="ORF">C3B54_11559</name>
</gene>
<dbReference type="OrthoDB" id="4453618at2"/>
<accession>A0A2L2BPH6</accession>
<dbReference type="Proteomes" id="UP000243077">
    <property type="component" value="Chromosome"/>
</dbReference>
<feature type="transmembrane region" description="Helical" evidence="1">
    <location>
        <begin position="15"/>
        <end position="35"/>
    </location>
</feature>
<keyword evidence="1" id="KW-0472">Membrane</keyword>
<dbReference type="GO" id="GO:0006508">
    <property type="term" value="P:proteolysis"/>
    <property type="evidence" value="ECO:0007669"/>
    <property type="project" value="UniProtKB-KW"/>
</dbReference>
<dbReference type="InterPro" id="IPR003675">
    <property type="entry name" value="Rce1/LyrA-like_dom"/>
</dbReference>
<feature type="transmembrane region" description="Helical" evidence="1">
    <location>
        <begin position="106"/>
        <end position="126"/>
    </location>
</feature>
<dbReference type="EMBL" id="CP026923">
    <property type="protein sequence ID" value="AVG23547.1"/>
    <property type="molecule type" value="Genomic_DNA"/>
</dbReference>
<evidence type="ECO:0000256" key="1">
    <source>
        <dbReference type="SAM" id="Phobius"/>
    </source>
</evidence>
<keyword evidence="1" id="KW-0812">Transmembrane</keyword>
<feature type="transmembrane region" description="Helical" evidence="1">
    <location>
        <begin position="146"/>
        <end position="170"/>
    </location>
</feature>
<dbReference type="GO" id="GO:0004175">
    <property type="term" value="F:endopeptidase activity"/>
    <property type="evidence" value="ECO:0007669"/>
    <property type="project" value="UniProtKB-ARBA"/>
</dbReference>
<feature type="domain" description="CAAX prenyl protease 2/Lysostaphin resistance protein A-like" evidence="2">
    <location>
        <begin position="145"/>
        <end position="237"/>
    </location>
</feature>
<feature type="transmembrane region" description="Helical" evidence="1">
    <location>
        <begin position="226"/>
        <end position="249"/>
    </location>
</feature>
<sequence length="257" mass="28006">MGPTPLNPRRIRAEILIVLGLSLGMSALYATVSFWRRLADERELSQQTATLNRSLADEQIFDVIYQLLGIISGLVPVALVFYLVWSHTRPRLGAIGLDATRPTRDSAWGVGLAALIGLPGLALYIVGVNQGITVQIVPSALSDYWWTIPVLLLAAIKAGILEEVIAVGYLTHRLGQLGVAPWAIVAIQALLRGFYHLYQGIGPFFGNIAMGVVFALWFMKTKRLAPLIIAHALIDAVAFVGYPLIMGVFPDFLGFTQ</sequence>
<dbReference type="Pfam" id="PF02517">
    <property type="entry name" value="Rce1-like"/>
    <property type="match status" value="1"/>
</dbReference>
<proteinExistence type="predicted"/>
<protein>
    <submittedName>
        <fullName evidence="3">CAAX protease</fullName>
    </submittedName>
</protein>
<dbReference type="AlphaFoldDB" id="A0A2L2BPH6"/>
<feature type="transmembrane region" description="Helical" evidence="1">
    <location>
        <begin position="177"/>
        <end position="195"/>
    </location>
</feature>
<evidence type="ECO:0000259" key="2">
    <source>
        <dbReference type="Pfam" id="PF02517"/>
    </source>
</evidence>
<dbReference type="GO" id="GO:0080120">
    <property type="term" value="P:CAAX-box protein maturation"/>
    <property type="evidence" value="ECO:0007669"/>
    <property type="project" value="UniProtKB-ARBA"/>
</dbReference>
<evidence type="ECO:0000313" key="3">
    <source>
        <dbReference type="EMBL" id="AVG23547.1"/>
    </source>
</evidence>
<keyword evidence="1" id="KW-1133">Transmembrane helix</keyword>
<evidence type="ECO:0000313" key="4">
    <source>
        <dbReference type="Proteomes" id="UP000243077"/>
    </source>
</evidence>
<keyword evidence="4" id="KW-1185">Reference proteome</keyword>
<keyword evidence="3" id="KW-0645">Protease</keyword>
<name>A0A2L2BPH6_9MICO</name>
<dbReference type="KEGG" id="psai:C3B54_11559"/>